<dbReference type="EnsemblPlants" id="AET1Gv20181100.36">
    <property type="protein sequence ID" value="AET1Gv20181100.36"/>
    <property type="gene ID" value="AET1Gv20181100"/>
</dbReference>
<reference evidence="4" key="4">
    <citation type="submission" date="2019-03" db="UniProtKB">
        <authorList>
            <consortium name="EnsemblPlants"/>
        </authorList>
    </citation>
    <scope>IDENTIFICATION</scope>
</reference>
<sequence length="90" mass="10366">WLRCTLCVIILWEINTNISKICVCSVERSTMLMLPSFPVQVMLELPMVRWEDVGGQARIKKQLIEAIQLPQKCPDAFERLGIRPPRGLLM</sequence>
<reference evidence="5" key="2">
    <citation type="journal article" date="2017" name="Nat. Plants">
        <title>The Aegilops tauschii genome reveals multiple impacts of transposons.</title>
        <authorList>
            <person name="Zhao G."/>
            <person name="Zou C."/>
            <person name="Li K."/>
            <person name="Wang K."/>
            <person name="Li T."/>
            <person name="Gao L."/>
            <person name="Zhang X."/>
            <person name="Wang H."/>
            <person name="Yang Z."/>
            <person name="Liu X."/>
            <person name="Jiang W."/>
            <person name="Mao L."/>
            <person name="Kong X."/>
            <person name="Jiao Y."/>
            <person name="Jia J."/>
        </authorList>
    </citation>
    <scope>NUCLEOTIDE SEQUENCE [LARGE SCALE GENOMIC DNA]</scope>
    <source>
        <strain evidence="5">cv. AL8/78</strain>
    </source>
</reference>
<dbReference type="GO" id="GO:0009507">
    <property type="term" value="C:chloroplast"/>
    <property type="evidence" value="ECO:0007669"/>
    <property type="project" value="TreeGrafter"/>
</dbReference>
<dbReference type="GO" id="GO:0005524">
    <property type="term" value="F:ATP binding"/>
    <property type="evidence" value="ECO:0007669"/>
    <property type="project" value="UniProtKB-KW"/>
</dbReference>
<dbReference type="InterPro" id="IPR050168">
    <property type="entry name" value="AAA_ATPase_domain"/>
</dbReference>
<keyword evidence="3" id="KW-0732">Signal</keyword>
<feature type="signal peptide" evidence="3">
    <location>
        <begin position="1"/>
        <end position="19"/>
    </location>
</feature>
<dbReference type="PANTHER" id="PTHR23077">
    <property type="entry name" value="AAA-FAMILY ATPASE"/>
    <property type="match status" value="1"/>
</dbReference>
<dbReference type="PANTHER" id="PTHR23077:SF27">
    <property type="entry name" value="ATPASE FAMILY GENE 2 PROTEIN HOMOLOG A"/>
    <property type="match status" value="1"/>
</dbReference>
<dbReference type="InterPro" id="IPR027417">
    <property type="entry name" value="P-loop_NTPase"/>
</dbReference>
<protein>
    <submittedName>
        <fullName evidence="4">Uncharacterized protein</fullName>
    </submittedName>
</protein>
<reference evidence="4" key="3">
    <citation type="journal article" date="2017" name="Nature">
        <title>Genome sequence of the progenitor of the wheat D genome Aegilops tauschii.</title>
        <authorList>
            <person name="Luo M.C."/>
            <person name="Gu Y.Q."/>
            <person name="Puiu D."/>
            <person name="Wang H."/>
            <person name="Twardziok S.O."/>
            <person name="Deal K.R."/>
            <person name="Huo N."/>
            <person name="Zhu T."/>
            <person name="Wang L."/>
            <person name="Wang Y."/>
            <person name="McGuire P.E."/>
            <person name="Liu S."/>
            <person name="Long H."/>
            <person name="Ramasamy R.K."/>
            <person name="Rodriguez J.C."/>
            <person name="Van S.L."/>
            <person name="Yuan L."/>
            <person name="Wang Z."/>
            <person name="Xia Z."/>
            <person name="Xiao L."/>
            <person name="Anderson O.D."/>
            <person name="Ouyang S."/>
            <person name="Liang Y."/>
            <person name="Zimin A.V."/>
            <person name="Pertea G."/>
            <person name="Qi P."/>
            <person name="Bennetzen J.L."/>
            <person name="Dai X."/>
            <person name="Dawson M.W."/>
            <person name="Muller H.G."/>
            <person name="Kugler K."/>
            <person name="Rivarola-Duarte L."/>
            <person name="Spannagl M."/>
            <person name="Mayer K.F.X."/>
            <person name="Lu F.H."/>
            <person name="Bevan M.W."/>
            <person name="Leroy P."/>
            <person name="Li P."/>
            <person name="You F.M."/>
            <person name="Sun Q."/>
            <person name="Liu Z."/>
            <person name="Lyons E."/>
            <person name="Wicker T."/>
            <person name="Salzberg S.L."/>
            <person name="Devos K.M."/>
            <person name="Dvorak J."/>
        </authorList>
    </citation>
    <scope>NUCLEOTIDE SEQUENCE [LARGE SCALE GENOMIC DNA]</scope>
    <source>
        <strain evidence="4">cv. AL8/78</strain>
    </source>
</reference>
<proteinExistence type="predicted"/>
<dbReference type="GO" id="GO:0016887">
    <property type="term" value="F:ATP hydrolysis activity"/>
    <property type="evidence" value="ECO:0007669"/>
    <property type="project" value="TreeGrafter"/>
</dbReference>
<organism evidence="4 5">
    <name type="scientific">Aegilops tauschii subsp. strangulata</name>
    <name type="common">Goatgrass</name>
    <dbReference type="NCBI Taxonomy" id="200361"/>
    <lineage>
        <taxon>Eukaryota</taxon>
        <taxon>Viridiplantae</taxon>
        <taxon>Streptophyta</taxon>
        <taxon>Embryophyta</taxon>
        <taxon>Tracheophyta</taxon>
        <taxon>Spermatophyta</taxon>
        <taxon>Magnoliopsida</taxon>
        <taxon>Liliopsida</taxon>
        <taxon>Poales</taxon>
        <taxon>Poaceae</taxon>
        <taxon>BOP clade</taxon>
        <taxon>Pooideae</taxon>
        <taxon>Triticodae</taxon>
        <taxon>Triticeae</taxon>
        <taxon>Triticinae</taxon>
        <taxon>Aegilops</taxon>
    </lineage>
</organism>
<dbReference type="SUPFAM" id="SSF52540">
    <property type="entry name" value="P-loop containing nucleoside triphosphate hydrolases"/>
    <property type="match status" value="1"/>
</dbReference>
<accession>A0A452XV82</accession>
<evidence type="ECO:0000256" key="1">
    <source>
        <dbReference type="ARBA" id="ARBA00022741"/>
    </source>
</evidence>
<keyword evidence="1" id="KW-0547">Nucleotide-binding</keyword>
<dbReference type="Gene3D" id="3.40.50.300">
    <property type="entry name" value="P-loop containing nucleotide triphosphate hydrolases"/>
    <property type="match status" value="1"/>
</dbReference>
<dbReference type="Gramene" id="AET1Gv20181100.36">
    <property type="protein sequence ID" value="AET1Gv20181100.36"/>
    <property type="gene ID" value="AET1Gv20181100"/>
</dbReference>
<evidence type="ECO:0000313" key="5">
    <source>
        <dbReference type="Proteomes" id="UP000015105"/>
    </source>
</evidence>
<evidence type="ECO:0000256" key="2">
    <source>
        <dbReference type="ARBA" id="ARBA00022840"/>
    </source>
</evidence>
<reference evidence="5" key="1">
    <citation type="journal article" date="2014" name="Science">
        <title>Ancient hybridizations among the ancestral genomes of bread wheat.</title>
        <authorList>
            <consortium name="International Wheat Genome Sequencing Consortium,"/>
            <person name="Marcussen T."/>
            <person name="Sandve S.R."/>
            <person name="Heier L."/>
            <person name="Spannagl M."/>
            <person name="Pfeifer M."/>
            <person name="Jakobsen K.S."/>
            <person name="Wulff B.B."/>
            <person name="Steuernagel B."/>
            <person name="Mayer K.F."/>
            <person name="Olsen O.A."/>
        </authorList>
    </citation>
    <scope>NUCLEOTIDE SEQUENCE [LARGE SCALE GENOMIC DNA]</scope>
    <source>
        <strain evidence="5">cv. AL8/78</strain>
    </source>
</reference>
<keyword evidence="5" id="KW-1185">Reference proteome</keyword>
<evidence type="ECO:0000313" key="4">
    <source>
        <dbReference type="EnsemblPlants" id="AET1Gv20181100.36"/>
    </source>
</evidence>
<dbReference type="AlphaFoldDB" id="A0A452XV82"/>
<reference evidence="4" key="5">
    <citation type="journal article" date="2021" name="G3 (Bethesda)">
        <title>Aegilops tauschii genome assembly Aet v5.0 features greater sequence contiguity and improved annotation.</title>
        <authorList>
            <person name="Wang L."/>
            <person name="Zhu T."/>
            <person name="Rodriguez J.C."/>
            <person name="Deal K.R."/>
            <person name="Dubcovsky J."/>
            <person name="McGuire P.E."/>
            <person name="Lux T."/>
            <person name="Spannagl M."/>
            <person name="Mayer K.F.X."/>
            <person name="Baldrich P."/>
            <person name="Meyers B.C."/>
            <person name="Huo N."/>
            <person name="Gu Y.Q."/>
            <person name="Zhou H."/>
            <person name="Devos K.M."/>
            <person name="Bennetzen J.L."/>
            <person name="Unver T."/>
            <person name="Budak H."/>
            <person name="Gulick P.J."/>
            <person name="Galiba G."/>
            <person name="Kalapos B."/>
            <person name="Nelson D.R."/>
            <person name="Li P."/>
            <person name="You F.M."/>
            <person name="Luo M.C."/>
            <person name="Dvorak J."/>
        </authorList>
    </citation>
    <scope>NUCLEOTIDE SEQUENCE [LARGE SCALE GENOMIC DNA]</scope>
    <source>
        <strain evidence="4">cv. AL8/78</strain>
    </source>
</reference>
<dbReference type="Proteomes" id="UP000015105">
    <property type="component" value="Chromosome 1D"/>
</dbReference>
<keyword evidence="2" id="KW-0067">ATP-binding</keyword>
<evidence type="ECO:0000256" key="3">
    <source>
        <dbReference type="SAM" id="SignalP"/>
    </source>
</evidence>
<feature type="chain" id="PRO_5018988806" evidence="3">
    <location>
        <begin position="20"/>
        <end position="90"/>
    </location>
</feature>
<name>A0A452XV82_AEGTS</name>